<keyword evidence="5 9" id="KW-0479">Metal-binding</keyword>
<dbReference type="GO" id="GO:0016706">
    <property type="term" value="F:2-oxoglutarate-dependent dioxygenase activity"/>
    <property type="evidence" value="ECO:0007669"/>
    <property type="project" value="UniProtKB-ARBA"/>
</dbReference>
<evidence type="ECO:0000256" key="1">
    <source>
        <dbReference type="ARBA" id="ARBA00001961"/>
    </source>
</evidence>
<dbReference type="Pfam" id="PF14226">
    <property type="entry name" value="DIOX_N"/>
    <property type="match status" value="1"/>
</dbReference>
<comment type="cofactor">
    <cofactor evidence="1">
        <name>L-ascorbate</name>
        <dbReference type="ChEBI" id="CHEBI:38290"/>
    </cofactor>
</comment>
<evidence type="ECO:0000313" key="12">
    <source>
        <dbReference type="Proteomes" id="UP001202328"/>
    </source>
</evidence>
<evidence type="ECO:0000256" key="3">
    <source>
        <dbReference type="ARBA" id="ARBA00008056"/>
    </source>
</evidence>
<dbReference type="AlphaFoldDB" id="A0AAD4XI63"/>
<dbReference type="SUPFAM" id="SSF51197">
    <property type="entry name" value="Clavaminate synthase-like"/>
    <property type="match status" value="1"/>
</dbReference>
<evidence type="ECO:0000256" key="7">
    <source>
        <dbReference type="ARBA" id="ARBA00023002"/>
    </source>
</evidence>
<dbReference type="PROSITE" id="PS51471">
    <property type="entry name" value="FE2OG_OXY"/>
    <property type="match status" value="1"/>
</dbReference>
<evidence type="ECO:0000256" key="4">
    <source>
        <dbReference type="ARBA" id="ARBA00022679"/>
    </source>
</evidence>
<feature type="domain" description="Fe2OG dioxygenase" evidence="10">
    <location>
        <begin position="213"/>
        <end position="313"/>
    </location>
</feature>
<dbReference type="InterPro" id="IPR050295">
    <property type="entry name" value="Plant_2OG-oxidoreductases"/>
</dbReference>
<keyword evidence="6" id="KW-0223">Dioxygenase</keyword>
<dbReference type="InterPro" id="IPR026992">
    <property type="entry name" value="DIOX_N"/>
</dbReference>
<keyword evidence="4" id="KW-0808">Transferase</keyword>
<evidence type="ECO:0000256" key="8">
    <source>
        <dbReference type="ARBA" id="ARBA00023004"/>
    </source>
</evidence>
<dbReference type="FunFam" id="2.60.120.330:FF:000001">
    <property type="entry name" value="Protein SRG1"/>
    <property type="match status" value="1"/>
</dbReference>
<evidence type="ECO:0000256" key="5">
    <source>
        <dbReference type="ARBA" id="ARBA00022723"/>
    </source>
</evidence>
<dbReference type="Pfam" id="PF03171">
    <property type="entry name" value="2OG-FeII_Oxy"/>
    <property type="match status" value="1"/>
</dbReference>
<keyword evidence="7 9" id="KW-0560">Oxidoreductase</keyword>
<evidence type="ECO:0000313" key="11">
    <source>
        <dbReference type="EMBL" id="KAI3919649.1"/>
    </source>
</evidence>
<comment type="cofactor">
    <cofactor evidence="2">
        <name>Fe cation</name>
        <dbReference type="ChEBI" id="CHEBI:24875"/>
    </cofactor>
</comment>
<name>A0AAD4XI63_9MAGN</name>
<evidence type="ECO:0000256" key="6">
    <source>
        <dbReference type="ARBA" id="ARBA00022964"/>
    </source>
</evidence>
<evidence type="ECO:0000256" key="9">
    <source>
        <dbReference type="RuleBase" id="RU003682"/>
    </source>
</evidence>
<evidence type="ECO:0000256" key="2">
    <source>
        <dbReference type="ARBA" id="ARBA00001962"/>
    </source>
</evidence>
<sequence length="373" mass="42661">MEERKLKKLGGSLFVPSTVQELAEQSLEEVPASYIRNDQDTLSNTISGTSSIDQSEPVIDLQKLLSPEPIICELELDKLHSACKEWGFFQVVNHGVDFLLMEKVKSEIEGLFNLPMDEKMKFWQEQGDSQGFGQNFIFQSKVQNLDWGDKFSIITLPQHTRNPRLLPKLPLPLRETIESYSFELSKLSLTLLEFMEKALQMETRVMTELFEDGRQAMRMNYYPPCPKPDHVIGFTPHTDACGLTILLQLNEVDGLQIRKEKMWISIKPLPNAFVVNIGDILEIMSNGVYRSVEHRATVNSRKERLSVATFHSPKIDTEIGPIFSMITPETPALFRTIGYEDYMKKFFTRKAFGKSLVDAMRIEEGYVDNNPLA</sequence>
<keyword evidence="12" id="KW-1185">Reference proteome</keyword>
<protein>
    <recommendedName>
        <fullName evidence="10">Fe2OG dioxygenase domain-containing protein</fullName>
    </recommendedName>
</protein>
<reference evidence="11" key="1">
    <citation type="submission" date="2022-04" db="EMBL/GenBank/DDBJ databases">
        <title>A functionally conserved STORR gene fusion in Papaver species that diverged 16.8 million years ago.</title>
        <authorList>
            <person name="Catania T."/>
        </authorList>
    </citation>
    <scope>NUCLEOTIDE SEQUENCE</scope>
    <source>
        <strain evidence="11">S-188037</strain>
    </source>
</reference>
<accession>A0AAD4XI63</accession>
<proteinExistence type="inferred from homology"/>
<dbReference type="PANTHER" id="PTHR47991">
    <property type="entry name" value="OXOGLUTARATE/IRON-DEPENDENT DIOXYGENASE"/>
    <property type="match status" value="1"/>
</dbReference>
<dbReference type="InterPro" id="IPR005123">
    <property type="entry name" value="Oxoglu/Fe-dep_dioxygenase_dom"/>
</dbReference>
<evidence type="ECO:0000259" key="10">
    <source>
        <dbReference type="PROSITE" id="PS51471"/>
    </source>
</evidence>
<dbReference type="Proteomes" id="UP001202328">
    <property type="component" value="Unassembled WGS sequence"/>
</dbReference>
<comment type="similarity">
    <text evidence="3 9">Belongs to the iron/ascorbate-dependent oxidoreductase family.</text>
</comment>
<dbReference type="EMBL" id="JAJJMB010008871">
    <property type="protein sequence ID" value="KAI3919649.1"/>
    <property type="molecule type" value="Genomic_DNA"/>
</dbReference>
<gene>
    <name evidence="11" type="ORF">MKW98_031782</name>
</gene>
<dbReference type="Gene3D" id="2.60.120.330">
    <property type="entry name" value="B-lactam Antibiotic, Isopenicillin N Synthase, Chain"/>
    <property type="match status" value="1"/>
</dbReference>
<keyword evidence="8 9" id="KW-0408">Iron</keyword>
<dbReference type="GO" id="GO:0046872">
    <property type="term" value="F:metal ion binding"/>
    <property type="evidence" value="ECO:0007669"/>
    <property type="project" value="UniProtKB-KW"/>
</dbReference>
<dbReference type="InterPro" id="IPR027443">
    <property type="entry name" value="IPNS-like_sf"/>
</dbReference>
<organism evidence="11 12">
    <name type="scientific">Papaver atlanticum</name>
    <dbReference type="NCBI Taxonomy" id="357466"/>
    <lineage>
        <taxon>Eukaryota</taxon>
        <taxon>Viridiplantae</taxon>
        <taxon>Streptophyta</taxon>
        <taxon>Embryophyta</taxon>
        <taxon>Tracheophyta</taxon>
        <taxon>Spermatophyta</taxon>
        <taxon>Magnoliopsida</taxon>
        <taxon>Ranunculales</taxon>
        <taxon>Papaveraceae</taxon>
        <taxon>Papaveroideae</taxon>
        <taxon>Papaver</taxon>
    </lineage>
</organism>
<comment type="caution">
    <text evidence="11">The sequence shown here is derived from an EMBL/GenBank/DDBJ whole genome shotgun (WGS) entry which is preliminary data.</text>
</comment>
<dbReference type="GO" id="GO:0016740">
    <property type="term" value="F:transferase activity"/>
    <property type="evidence" value="ECO:0007669"/>
    <property type="project" value="UniProtKB-KW"/>
</dbReference>
<dbReference type="InterPro" id="IPR044861">
    <property type="entry name" value="IPNS-like_FE2OG_OXY"/>
</dbReference>
<dbReference type="GO" id="GO:0097295">
    <property type="term" value="P:morphine biosynthetic process"/>
    <property type="evidence" value="ECO:0007669"/>
    <property type="project" value="UniProtKB-ARBA"/>
</dbReference>